<dbReference type="Proteomes" id="UP000249417">
    <property type="component" value="Unassembled WGS sequence"/>
</dbReference>
<accession>A0A2W5N2K5</accession>
<organism evidence="1 2">
    <name type="scientific">Micavibrio aeruginosavorus</name>
    <dbReference type="NCBI Taxonomy" id="349221"/>
    <lineage>
        <taxon>Bacteria</taxon>
        <taxon>Pseudomonadati</taxon>
        <taxon>Bdellovibrionota</taxon>
        <taxon>Bdellovibrionia</taxon>
        <taxon>Bdellovibrionales</taxon>
        <taxon>Pseudobdellovibrionaceae</taxon>
        <taxon>Micavibrio</taxon>
    </lineage>
</organism>
<protein>
    <submittedName>
        <fullName evidence="1">Uncharacterized protein</fullName>
    </submittedName>
</protein>
<evidence type="ECO:0000313" key="1">
    <source>
        <dbReference type="EMBL" id="PZQ47692.1"/>
    </source>
</evidence>
<sequence>MTRDSDGNGHLSTLFKQLAMIGGAAAMALIPTTCVMNGIASQAEFNGVEAQVRTLVEQGKLTGKDGSPKPHVVHYKGQDFAINVVSALRTQNGQFRDAGGQTVQDTQTQTSDGAVRSQTYTSGYEITGVINRTKGSQSILRPFYNDGGTRGFTREWVGSKPLHAPLSAQPTLGVAPLVVPAPNPGTLPPAPSGPTG</sequence>
<name>A0A2W5N2K5_9BACT</name>
<reference evidence="1 2" key="1">
    <citation type="submission" date="2017-08" db="EMBL/GenBank/DDBJ databases">
        <title>Infants hospitalized years apart are colonized by the same room-sourced microbial strains.</title>
        <authorList>
            <person name="Brooks B."/>
            <person name="Olm M.R."/>
            <person name="Firek B.A."/>
            <person name="Baker R."/>
            <person name="Thomas B.C."/>
            <person name="Morowitz M.J."/>
            <person name="Banfield J.F."/>
        </authorList>
    </citation>
    <scope>NUCLEOTIDE SEQUENCE [LARGE SCALE GENOMIC DNA]</scope>
    <source>
        <strain evidence="1">S2_005_002_R2_29</strain>
    </source>
</reference>
<comment type="caution">
    <text evidence="1">The sequence shown here is derived from an EMBL/GenBank/DDBJ whole genome shotgun (WGS) entry which is preliminary data.</text>
</comment>
<dbReference type="AlphaFoldDB" id="A0A2W5N2K5"/>
<gene>
    <name evidence="1" type="ORF">DI551_02715</name>
</gene>
<proteinExistence type="predicted"/>
<dbReference type="EMBL" id="QFQB01000010">
    <property type="protein sequence ID" value="PZQ47692.1"/>
    <property type="molecule type" value="Genomic_DNA"/>
</dbReference>
<evidence type="ECO:0000313" key="2">
    <source>
        <dbReference type="Proteomes" id="UP000249417"/>
    </source>
</evidence>